<keyword evidence="1" id="KW-0732">Signal</keyword>
<feature type="signal peptide" evidence="1">
    <location>
        <begin position="1"/>
        <end position="19"/>
    </location>
</feature>
<dbReference type="Proteomes" id="UP001463665">
    <property type="component" value="Chromosome"/>
</dbReference>
<evidence type="ECO:0000313" key="2">
    <source>
        <dbReference type="EMBL" id="XAO75359.1"/>
    </source>
</evidence>
<sequence>MKKIFVSVLTMYTISGFFAQEVVWQKDIPSPTQNFLSQVTSTIDNQYLITGSSIRPVADPQTGENYGYDYKVIKLNQSGEEIWEKKFSGKNHDYLAATVNTQEGGFLLAGTSWSNKGLDKKRIQKAVRTSGLSASTNLAMSSGRGPLVEQPMKKRGLLYRPQISVFL</sequence>
<protein>
    <recommendedName>
        <fullName evidence="4">DUF4136 domain-containing protein</fullName>
    </recommendedName>
</protein>
<feature type="chain" id="PRO_5043391742" description="DUF4136 domain-containing protein" evidence="1">
    <location>
        <begin position="20"/>
        <end position="167"/>
    </location>
</feature>
<evidence type="ECO:0008006" key="4">
    <source>
        <dbReference type="Google" id="ProtNLM"/>
    </source>
</evidence>
<proteinExistence type="predicted"/>
<organism evidence="2 3">
    <name type="scientific">Chryseobacterium endophyticum</name>
    <dbReference type="NCBI Taxonomy" id="1854762"/>
    <lineage>
        <taxon>Bacteria</taxon>
        <taxon>Pseudomonadati</taxon>
        <taxon>Bacteroidota</taxon>
        <taxon>Flavobacteriia</taxon>
        <taxon>Flavobacteriales</taxon>
        <taxon>Weeksellaceae</taxon>
        <taxon>Chryseobacterium group</taxon>
        <taxon>Chryseobacterium</taxon>
    </lineage>
</organism>
<gene>
    <name evidence="2" type="ORF">AAFP95_05270</name>
</gene>
<dbReference type="RefSeq" id="WP_345767090.1">
    <property type="nucleotide sequence ID" value="NZ_CP154834.1"/>
</dbReference>
<evidence type="ECO:0000313" key="3">
    <source>
        <dbReference type="Proteomes" id="UP001463665"/>
    </source>
</evidence>
<keyword evidence="3" id="KW-1185">Reference proteome</keyword>
<name>A0AAU6WS26_9FLAO</name>
<dbReference type="EMBL" id="CP154834">
    <property type="protein sequence ID" value="XAO75359.1"/>
    <property type="molecule type" value="Genomic_DNA"/>
</dbReference>
<evidence type="ECO:0000256" key="1">
    <source>
        <dbReference type="SAM" id="SignalP"/>
    </source>
</evidence>
<accession>A0AAU6WS26</accession>
<reference evidence="2 3" key="1">
    <citation type="submission" date="2024-04" db="EMBL/GenBank/DDBJ databases">
        <title>Genome sequencing and assembly of rice foliar adapted Chryseobacterium endophyticum OsEnb-ALM-A6.</title>
        <authorList>
            <person name="Kumar S."/>
            <person name="Javed M."/>
            <person name="Chouhan V."/>
            <person name="Charishma K."/>
            <person name="Patel A."/>
            <person name="Kumar M."/>
            <person name="Sahu K.P."/>
            <person name="Kumar A."/>
        </authorList>
    </citation>
    <scope>NUCLEOTIDE SEQUENCE [LARGE SCALE GENOMIC DNA]</scope>
    <source>
        <strain evidence="2 3">OsEnb-ALM-A6</strain>
    </source>
</reference>
<dbReference type="AlphaFoldDB" id="A0AAU6WS26"/>